<dbReference type="PANTHER" id="PTHR43668:SF2">
    <property type="entry name" value="ALLANTOINASE"/>
    <property type="match status" value="1"/>
</dbReference>
<proteinExistence type="predicted"/>
<dbReference type="InterPro" id="IPR011059">
    <property type="entry name" value="Metal-dep_hydrolase_composite"/>
</dbReference>
<comment type="caution">
    <text evidence="4">The sequence shown here is derived from an EMBL/GenBank/DDBJ whole genome shotgun (WGS) entry which is preliminary data.</text>
</comment>
<feature type="domain" description="Amidohydrolase-related" evidence="2">
    <location>
        <begin position="293"/>
        <end position="431"/>
    </location>
</feature>
<dbReference type="Gene3D" id="2.30.40.10">
    <property type="entry name" value="Urease, subunit C, domain 1"/>
    <property type="match status" value="1"/>
</dbReference>
<dbReference type="GO" id="GO:0046872">
    <property type="term" value="F:metal ion binding"/>
    <property type="evidence" value="ECO:0007669"/>
    <property type="project" value="InterPro"/>
</dbReference>
<dbReference type="CDD" id="cd01317">
    <property type="entry name" value="DHOase_IIa"/>
    <property type="match status" value="1"/>
</dbReference>
<dbReference type="Pfam" id="PF01979">
    <property type="entry name" value="Amidohydro_1"/>
    <property type="match status" value="1"/>
</dbReference>
<evidence type="ECO:0000313" key="5">
    <source>
        <dbReference type="Proteomes" id="UP000536179"/>
    </source>
</evidence>
<dbReference type="InterPro" id="IPR050138">
    <property type="entry name" value="DHOase/Allantoinase_Hydrolase"/>
</dbReference>
<dbReference type="SUPFAM" id="SSF51338">
    <property type="entry name" value="Composite domain of metallo-dependent hydrolases"/>
    <property type="match status" value="1"/>
</dbReference>
<dbReference type="Gene3D" id="3.20.20.140">
    <property type="entry name" value="Metal-dependent hydrolases"/>
    <property type="match status" value="1"/>
</dbReference>
<gene>
    <name evidence="4" type="ORF">FHS27_003234</name>
</gene>
<dbReference type="EMBL" id="JACHXU010000010">
    <property type="protein sequence ID" value="MBB3207413.1"/>
    <property type="molecule type" value="Genomic_DNA"/>
</dbReference>
<keyword evidence="1" id="KW-0665">Pyrimidine biosynthesis</keyword>
<sequence length="443" mass="46988">MPFHTSSPIQPIVIDGGRVIDPAHSMDRIARLLIVDGHIAAIDPSNGDVPGDAHWIDARERVVTPGLVDLGAELRQPGREEDETIQTGSDAALAGGYTSVLCCSNTNPVIDSAAAVELVTQIAQRVGGVRVYPIACLSKSREAEQMAELAILAEAGAIGFSDSPRPMPNDALLKRALDYCRMFDLPIFDRPEVPGLAEGGVMHDGQVSLVLGLKGLPTEAEDLAVARDVRVAEATKGRLHIGPVSTMGAIDMIGRVKSRGIAVSASVCPHNLHGSDALLRSFDARFKVHPPMRSPAHVESLQQAVADGTIDAIQSGHMPRAGEKKGNDLDESPFGAATLETTFAAVVTDMIRTDILSWTRAIECLSTNPAKIAKLPAGTLGIGAPADVAIINPESSWTVRASEFMSRCQSTPMENRELFGRVTHTIVGGRLLFVCVEESAIVA</sequence>
<dbReference type="RefSeq" id="WP_184305750.1">
    <property type="nucleotide sequence ID" value="NZ_JACHXU010000010.1"/>
</dbReference>
<dbReference type="Proteomes" id="UP000536179">
    <property type="component" value="Unassembled WGS sequence"/>
</dbReference>
<name>A0A7W5H6K1_9BACT</name>
<dbReference type="EC" id="3.5.2.3" evidence="4"/>
<dbReference type="InterPro" id="IPR006680">
    <property type="entry name" value="Amidohydro-rel"/>
</dbReference>
<dbReference type="GO" id="GO:0006221">
    <property type="term" value="P:pyrimidine nucleotide biosynthetic process"/>
    <property type="evidence" value="ECO:0007669"/>
    <property type="project" value="UniProtKB-KW"/>
</dbReference>
<dbReference type="GO" id="GO:0004038">
    <property type="term" value="F:allantoinase activity"/>
    <property type="evidence" value="ECO:0007669"/>
    <property type="project" value="TreeGrafter"/>
</dbReference>
<dbReference type="InterPro" id="IPR024403">
    <property type="entry name" value="DHOase_cat"/>
</dbReference>
<dbReference type="NCBIfam" id="TIGR00857">
    <property type="entry name" value="pyrC_multi"/>
    <property type="match status" value="1"/>
</dbReference>
<dbReference type="InterPro" id="IPR032466">
    <property type="entry name" value="Metal_Hydrolase"/>
</dbReference>
<dbReference type="PANTHER" id="PTHR43668">
    <property type="entry name" value="ALLANTOINASE"/>
    <property type="match status" value="1"/>
</dbReference>
<protein>
    <submittedName>
        <fullName evidence="4">Dihydroorotase</fullName>
        <ecNumber evidence="4">3.5.2.3</ecNumber>
    </submittedName>
</protein>
<feature type="domain" description="Dihydroorotase catalytic" evidence="3">
    <location>
        <begin position="61"/>
        <end position="246"/>
    </location>
</feature>
<dbReference type="Pfam" id="PF12890">
    <property type="entry name" value="DHOase"/>
    <property type="match status" value="1"/>
</dbReference>
<organism evidence="4 5">
    <name type="scientific">Aporhodopirellula rubra</name>
    <dbReference type="NCBI Taxonomy" id="980271"/>
    <lineage>
        <taxon>Bacteria</taxon>
        <taxon>Pseudomonadati</taxon>
        <taxon>Planctomycetota</taxon>
        <taxon>Planctomycetia</taxon>
        <taxon>Pirellulales</taxon>
        <taxon>Pirellulaceae</taxon>
        <taxon>Aporhodopirellula</taxon>
    </lineage>
</organism>
<evidence type="ECO:0000313" key="4">
    <source>
        <dbReference type="EMBL" id="MBB3207413.1"/>
    </source>
</evidence>
<keyword evidence="5" id="KW-1185">Reference proteome</keyword>
<dbReference type="GO" id="GO:0006145">
    <property type="term" value="P:purine nucleobase catabolic process"/>
    <property type="evidence" value="ECO:0007669"/>
    <property type="project" value="TreeGrafter"/>
</dbReference>
<evidence type="ECO:0000259" key="2">
    <source>
        <dbReference type="Pfam" id="PF01979"/>
    </source>
</evidence>
<dbReference type="AlphaFoldDB" id="A0A7W5H6K1"/>
<dbReference type="SUPFAM" id="SSF51556">
    <property type="entry name" value="Metallo-dependent hydrolases"/>
    <property type="match status" value="1"/>
</dbReference>
<keyword evidence="4" id="KW-0378">Hydrolase</keyword>
<dbReference type="GO" id="GO:0005737">
    <property type="term" value="C:cytoplasm"/>
    <property type="evidence" value="ECO:0007669"/>
    <property type="project" value="TreeGrafter"/>
</dbReference>
<dbReference type="GO" id="GO:0004151">
    <property type="term" value="F:dihydroorotase activity"/>
    <property type="evidence" value="ECO:0007669"/>
    <property type="project" value="UniProtKB-EC"/>
</dbReference>
<dbReference type="InterPro" id="IPR004722">
    <property type="entry name" value="DHOase"/>
</dbReference>
<reference evidence="4 5" key="1">
    <citation type="submission" date="2020-08" db="EMBL/GenBank/DDBJ databases">
        <title>Genomic Encyclopedia of Type Strains, Phase III (KMG-III): the genomes of soil and plant-associated and newly described type strains.</title>
        <authorList>
            <person name="Whitman W."/>
        </authorList>
    </citation>
    <scope>NUCLEOTIDE SEQUENCE [LARGE SCALE GENOMIC DNA]</scope>
    <source>
        <strain evidence="4 5">CECT 8075</strain>
    </source>
</reference>
<accession>A0A7W5H6K1</accession>
<evidence type="ECO:0000256" key="1">
    <source>
        <dbReference type="ARBA" id="ARBA00022975"/>
    </source>
</evidence>
<evidence type="ECO:0000259" key="3">
    <source>
        <dbReference type="Pfam" id="PF12890"/>
    </source>
</evidence>